<evidence type="ECO:0000259" key="1">
    <source>
        <dbReference type="Pfam" id="PF12937"/>
    </source>
</evidence>
<dbReference type="InterPro" id="IPR032675">
    <property type="entry name" value="LRR_dom_sf"/>
</dbReference>
<organism evidence="2 3">
    <name type="scientific">Daedalea quercina L-15889</name>
    <dbReference type="NCBI Taxonomy" id="1314783"/>
    <lineage>
        <taxon>Eukaryota</taxon>
        <taxon>Fungi</taxon>
        <taxon>Dikarya</taxon>
        <taxon>Basidiomycota</taxon>
        <taxon>Agaricomycotina</taxon>
        <taxon>Agaricomycetes</taxon>
        <taxon>Polyporales</taxon>
        <taxon>Fomitopsis</taxon>
    </lineage>
</organism>
<dbReference type="Gene3D" id="1.20.1280.50">
    <property type="match status" value="1"/>
</dbReference>
<dbReference type="SUPFAM" id="SSF81383">
    <property type="entry name" value="F-box domain"/>
    <property type="match status" value="1"/>
</dbReference>
<dbReference type="OrthoDB" id="3193283at2759"/>
<dbReference type="Pfam" id="PF12937">
    <property type="entry name" value="F-box-like"/>
    <property type="match status" value="1"/>
</dbReference>
<sequence>MHEEDTILAYGIDDISLLQLAELLRARLAREVSSMSHCQVQEVVTSFSLALLEAQKTLDVTRRLPTEILHMIFQLVPGFPLVDHGEEDSLDGPAGCLRDCQLINISDVIPLTHVCRRWREVATNMPELWTTIDDRNRTPYEYYVERSQALPLQFLIDGNPRANHIPEWLREHASAIQGFHWFGILLTEALQYGPCRALLEPFLPNLHVATLQGLDVEPGSPQVDLFGGTTSLRQLCMHSLNWLPTNYLPNLTRLHIVEWESPCDVSRLLSFLRQCPNLVDISFTNLFTDNPILASQDDVVGLPRLRRLIFDDFVSCVSDCLPHILARPETALCVRTREDPLEIGDIRAISHFSNVRSYTRLWIKIHKNLVYVMAVLSQISGVYVEDQGGNTVTGLSETVARLVSLHRIEELWLIEERDCNATLATLFQGMLGPMRALRKLVVTIRGLRDVTNALLSLQDDGPPIHEFTILINSRPKDGNTLLGESIQTLRGMGIPPQYHASGTLHGHPRIRQEYARY</sequence>
<dbReference type="EMBL" id="KV429063">
    <property type="protein sequence ID" value="KZT68762.1"/>
    <property type="molecule type" value="Genomic_DNA"/>
</dbReference>
<dbReference type="Gene3D" id="3.80.10.10">
    <property type="entry name" value="Ribonuclease Inhibitor"/>
    <property type="match status" value="1"/>
</dbReference>
<proteinExistence type="predicted"/>
<accession>A0A165PY13</accession>
<dbReference type="Proteomes" id="UP000076727">
    <property type="component" value="Unassembled WGS sequence"/>
</dbReference>
<feature type="domain" description="F-box" evidence="1">
    <location>
        <begin position="63"/>
        <end position="133"/>
    </location>
</feature>
<dbReference type="InterPro" id="IPR001810">
    <property type="entry name" value="F-box_dom"/>
</dbReference>
<name>A0A165PY13_9APHY</name>
<protein>
    <recommendedName>
        <fullName evidence="1">F-box domain-containing protein</fullName>
    </recommendedName>
</protein>
<gene>
    <name evidence="2" type="ORF">DAEQUDRAFT_727407</name>
</gene>
<keyword evidence="3" id="KW-1185">Reference proteome</keyword>
<evidence type="ECO:0000313" key="3">
    <source>
        <dbReference type="Proteomes" id="UP000076727"/>
    </source>
</evidence>
<reference evidence="2 3" key="1">
    <citation type="journal article" date="2016" name="Mol. Biol. Evol.">
        <title>Comparative Genomics of Early-Diverging Mushroom-Forming Fungi Provides Insights into the Origins of Lignocellulose Decay Capabilities.</title>
        <authorList>
            <person name="Nagy L.G."/>
            <person name="Riley R."/>
            <person name="Tritt A."/>
            <person name="Adam C."/>
            <person name="Daum C."/>
            <person name="Floudas D."/>
            <person name="Sun H."/>
            <person name="Yadav J.S."/>
            <person name="Pangilinan J."/>
            <person name="Larsson K.H."/>
            <person name="Matsuura K."/>
            <person name="Barry K."/>
            <person name="Labutti K."/>
            <person name="Kuo R."/>
            <person name="Ohm R.A."/>
            <person name="Bhattacharya S.S."/>
            <person name="Shirouzu T."/>
            <person name="Yoshinaga Y."/>
            <person name="Martin F.M."/>
            <person name="Grigoriev I.V."/>
            <person name="Hibbett D.S."/>
        </authorList>
    </citation>
    <scope>NUCLEOTIDE SEQUENCE [LARGE SCALE GENOMIC DNA]</scope>
    <source>
        <strain evidence="2 3">L-15889</strain>
    </source>
</reference>
<dbReference type="SUPFAM" id="SSF52047">
    <property type="entry name" value="RNI-like"/>
    <property type="match status" value="1"/>
</dbReference>
<evidence type="ECO:0000313" key="2">
    <source>
        <dbReference type="EMBL" id="KZT68762.1"/>
    </source>
</evidence>
<dbReference type="InterPro" id="IPR036047">
    <property type="entry name" value="F-box-like_dom_sf"/>
</dbReference>
<dbReference type="AlphaFoldDB" id="A0A165PY13"/>
<dbReference type="STRING" id="1314783.A0A165PY13"/>